<evidence type="ECO:0000259" key="2">
    <source>
        <dbReference type="PROSITE" id="PS00028"/>
    </source>
</evidence>
<sequence>MVFNSFKENNCRVCKKVFCCKNCREQHELCVHKVYADCGICLYGKAVVRDPAEHLVNHLKTDHWPLHCLFCKHIFGSLEEIVQQTKCPVGYKNKDLERSPYTSVQSGISENYESPPYFPKGLQVNANANMFSNLATSTPLQKDENNLSEKCTQENSTPVDYSDINKEKQYFNEGTSMKRKVTFSETPLTEDNQKEFEAKIILTPCSGKILTRIEMSPSVFYSAKQYPQKDSELEEGDENHIAEASPFPNEPASTEEKKELASPEDTTLWISAIASPQDVIKENTQPVEISFTPVTGKSKKRQINVVIPTAIRETEGCESPTHSTALDDFHFETAIDSAIESHNIPAIIFTNVTSTEQALSKPRSEGSSSNNVLSETSLNSSGKLWTSVSKIVKNVTSMVQDFTSINYNDNKSRKRTIIEYDSLDGPCIKRYKLTEIKCRRPIRDLARREYLREHPEPSSSLTIEVTKKLVDKATQTDDWLFYA</sequence>
<evidence type="ECO:0000256" key="1">
    <source>
        <dbReference type="SAM" id="MobiDB-lite"/>
    </source>
</evidence>
<feature type="region of interest" description="Disordered" evidence="1">
    <location>
        <begin position="226"/>
        <end position="264"/>
    </location>
</feature>
<name>A0AAV8WAX6_9CUCU</name>
<evidence type="ECO:0000313" key="3">
    <source>
        <dbReference type="EMBL" id="KAJ8923747.1"/>
    </source>
</evidence>
<accession>A0AAV8WAX6</accession>
<dbReference type="Proteomes" id="UP001159042">
    <property type="component" value="Unassembled WGS sequence"/>
</dbReference>
<dbReference type="AlphaFoldDB" id="A0AAV8WAX6"/>
<dbReference type="EMBL" id="JANEYG010000004">
    <property type="protein sequence ID" value="KAJ8923747.1"/>
    <property type="molecule type" value="Genomic_DNA"/>
</dbReference>
<reference evidence="3 4" key="1">
    <citation type="journal article" date="2023" name="Insect Mol. Biol.">
        <title>Genome sequencing provides insights into the evolution of gene families encoding plant cell wall-degrading enzymes in longhorned beetles.</title>
        <authorList>
            <person name="Shin N.R."/>
            <person name="Okamura Y."/>
            <person name="Kirsch R."/>
            <person name="Pauchet Y."/>
        </authorList>
    </citation>
    <scope>NUCLEOTIDE SEQUENCE [LARGE SCALE GENOMIC DNA]</scope>
    <source>
        <strain evidence="3">EAD_L_NR</strain>
    </source>
</reference>
<feature type="domain" description="C2H2-type" evidence="2">
    <location>
        <begin position="11"/>
        <end position="32"/>
    </location>
</feature>
<evidence type="ECO:0000313" key="4">
    <source>
        <dbReference type="Proteomes" id="UP001159042"/>
    </source>
</evidence>
<proteinExistence type="predicted"/>
<dbReference type="InterPro" id="IPR013087">
    <property type="entry name" value="Znf_C2H2_type"/>
</dbReference>
<organism evidence="3 4">
    <name type="scientific">Exocentrus adspersus</name>
    <dbReference type="NCBI Taxonomy" id="1586481"/>
    <lineage>
        <taxon>Eukaryota</taxon>
        <taxon>Metazoa</taxon>
        <taxon>Ecdysozoa</taxon>
        <taxon>Arthropoda</taxon>
        <taxon>Hexapoda</taxon>
        <taxon>Insecta</taxon>
        <taxon>Pterygota</taxon>
        <taxon>Neoptera</taxon>
        <taxon>Endopterygota</taxon>
        <taxon>Coleoptera</taxon>
        <taxon>Polyphaga</taxon>
        <taxon>Cucujiformia</taxon>
        <taxon>Chrysomeloidea</taxon>
        <taxon>Cerambycidae</taxon>
        <taxon>Lamiinae</taxon>
        <taxon>Acanthocinini</taxon>
        <taxon>Exocentrus</taxon>
    </lineage>
</organism>
<gene>
    <name evidence="3" type="ORF">NQ315_010328</name>
</gene>
<protein>
    <recommendedName>
        <fullName evidence="2">C2H2-type domain-containing protein</fullName>
    </recommendedName>
</protein>
<keyword evidence="4" id="KW-1185">Reference proteome</keyword>
<comment type="caution">
    <text evidence="3">The sequence shown here is derived from an EMBL/GenBank/DDBJ whole genome shotgun (WGS) entry which is preliminary data.</text>
</comment>
<dbReference type="PROSITE" id="PS00028">
    <property type="entry name" value="ZINC_FINGER_C2H2_1"/>
    <property type="match status" value="1"/>
</dbReference>